<keyword evidence="5 6" id="KW-0472">Membrane</keyword>
<evidence type="ECO:0000256" key="4">
    <source>
        <dbReference type="ARBA" id="ARBA00022989"/>
    </source>
</evidence>
<gene>
    <name evidence="7" type="ORF">PLOB_00008441</name>
</gene>
<dbReference type="PANTHER" id="PTHR31746">
    <property type="entry name" value="TRANSMEMBRANE PROTEIN 229 FAMILY MEMBER"/>
    <property type="match status" value="1"/>
</dbReference>
<dbReference type="PANTHER" id="PTHR31746:SF2">
    <property type="entry name" value="TRANSMEMBRANE PROTEIN 229A"/>
    <property type="match status" value="1"/>
</dbReference>
<comment type="subcellular location">
    <subcellularLocation>
        <location evidence="1">Membrane</location>
        <topology evidence="1">Multi-pass membrane protein</topology>
    </subcellularLocation>
</comment>
<dbReference type="Pfam" id="PF06541">
    <property type="entry name" value="ABC_trans_CmpB"/>
    <property type="match status" value="1"/>
</dbReference>
<protein>
    <recommendedName>
        <fullName evidence="9">Transmembrane protein</fullName>
    </recommendedName>
</protein>
<accession>A0ABN8NDT0</accession>
<evidence type="ECO:0008006" key="9">
    <source>
        <dbReference type="Google" id="ProtNLM"/>
    </source>
</evidence>
<feature type="transmembrane region" description="Helical" evidence="6">
    <location>
        <begin position="39"/>
        <end position="63"/>
    </location>
</feature>
<evidence type="ECO:0000256" key="5">
    <source>
        <dbReference type="ARBA" id="ARBA00023136"/>
    </source>
</evidence>
<evidence type="ECO:0000256" key="6">
    <source>
        <dbReference type="SAM" id="Phobius"/>
    </source>
</evidence>
<dbReference type="Proteomes" id="UP001159405">
    <property type="component" value="Unassembled WGS sequence"/>
</dbReference>
<feature type="transmembrane region" description="Helical" evidence="6">
    <location>
        <begin position="7"/>
        <end position="27"/>
    </location>
</feature>
<proteinExistence type="inferred from homology"/>
<comment type="caution">
    <text evidence="7">The sequence shown here is derived from an EMBL/GenBank/DDBJ whole genome shotgun (WGS) entry which is preliminary data.</text>
</comment>
<feature type="transmembrane region" description="Helical" evidence="6">
    <location>
        <begin position="75"/>
        <end position="93"/>
    </location>
</feature>
<keyword evidence="3 6" id="KW-0812">Transmembrane</keyword>
<evidence type="ECO:0000256" key="1">
    <source>
        <dbReference type="ARBA" id="ARBA00004141"/>
    </source>
</evidence>
<evidence type="ECO:0000256" key="3">
    <source>
        <dbReference type="ARBA" id="ARBA00022692"/>
    </source>
</evidence>
<dbReference type="EMBL" id="CALNXK010000014">
    <property type="protein sequence ID" value="CAH3046217.1"/>
    <property type="molecule type" value="Genomic_DNA"/>
</dbReference>
<evidence type="ECO:0000313" key="8">
    <source>
        <dbReference type="Proteomes" id="UP001159405"/>
    </source>
</evidence>
<sequence>MAVNPWFRLLVYGMLGFSYEIIFTSLWDFVASDFTNFKFVGYSSIWSFFIYGTCSFCGEQVYLRTRKRLSTLLRGLIYVQMAYTWEFIGGLILNQFSARTWDYTHYKYDVMGLIALEYAPLWFCSGLLQEYFYEYLTQSLQLSANNNVESKEGTLNLKSNNCNSKICTVKHFIASQHHDSDCYGVTCPQTSRNGLFFADISLEQSKSLAGLQQSNDLRFKITRDLSLKIGLVPPDGTSVRPPCKHK</sequence>
<dbReference type="InterPro" id="IPR010540">
    <property type="entry name" value="CmpB_TMEM229"/>
</dbReference>
<evidence type="ECO:0000256" key="2">
    <source>
        <dbReference type="ARBA" id="ARBA00006371"/>
    </source>
</evidence>
<comment type="similarity">
    <text evidence="2">Belongs to the TMEM229 family.</text>
</comment>
<keyword evidence="8" id="KW-1185">Reference proteome</keyword>
<organism evidence="7 8">
    <name type="scientific">Porites lobata</name>
    <dbReference type="NCBI Taxonomy" id="104759"/>
    <lineage>
        <taxon>Eukaryota</taxon>
        <taxon>Metazoa</taxon>
        <taxon>Cnidaria</taxon>
        <taxon>Anthozoa</taxon>
        <taxon>Hexacorallia</taxon>
        <taxon>Scleractinia</taxon>
        <taxon>Fungiina</taxon>
        <taxon>Poritidae</taxon>
        <taxon>Porites</taxon>
    </lineage>
</organism>
<reference evidence="7 8" key="1">
    <citation type="submission" date="2022-05" db="EMBL/GenBank/DDBJ databases">
        <authorList>
            <consortium name="Genoscope - CEA"/>
            <person name="William W."/>
        </authorList>
    </citation>
    <scope>NUCLEOTIDE SEQUENCE [LARGE SCALE GENOMIC DNA]</scope>
</reference>
<name>A0ABN8NDT0_9CNID</name>
<keyword evidence="4 6" id="KW-1133">Transmembrane helix</keyword>
<evidence type="ECO:0000313" key="7">
    <source>
        <dbReference type="EMBL" id="CAH3046217.1"/>
    </source>
</evidence>